<evidence type="ECO:0000259" key="6">
    <source>
        <dbReference type="Pfam" id="PF08335"/>
    </source>
</evidence>
<dbReference type="eggNOG" id="COG2844">
    <property type="taxonomic scope" value="Bacteria"/>
</dbReference>
<dbReference type="GO" id="GO:0008773">
    <property type="term" value="F:[protein-PII] uridylyltransferase activity"/>
    <property type="evidence" value="ECO:0007669"/>
    <property type="project" value="UniProtKB-EC"/>
</dbReference>
<keyword evidence="2 7" id="KW-0548">Nucleotidyltransferase</keyword>
<dbReference type="EC" id="2.7.7.59" evidence="7"/>
<protein>
    <submittedName>
        <fullName evidence="7">Protein-pII</fullName>
        <ecNumber evidence="7">2.7.7.59</ecNumber>
    </submittedName>
</protein>
<feature type="domain" description="PII-uridylyltransferase/Glutamine-synthetase adenylyltransferase" evidence="6">
    <location>
        <begin position="175"/>
        <end position="288"/>
    </location>
</feature>
<keyword evidence="5" id="KW-0511">Multifunctional enzyme</keyword>
<reference evidence="7 8" key="1">
    <citation type="submission" date="2014-03" db="EMBL/GenBank/DDBJ databases">
        <title>Genomics of Bifidobacteria.</title>
        <authorList>
            <person name="Ventura M."/>
            <person name="Milani C."/>
            <person name="Lugli G.A."/>
        </authorList>
    </citation>
    <scope>NUCLEOTIDE SEQUENCE [LARGE SCALE GENOMIC DNA]</scope>
    <source>
        <strain evidence="7 8">LMG 11586</strain>
    </source>
</reference>
<dbReference type="SUPFAM" id="SSF109604">
    <property type="entry name" value="HD-domain/PDEase-like"/>
    <property type="match status" value="1"/>
</dbReference>
<dbReference type="PANTHER" id="PTHR47320">
    <property type="entry name" value="BIFUNCTIONAL URIDYLYLTRANSFERASE/URIDYLYL-REMOVING ENZYME"/>
    <property type="match status" value="1"/>
</dbReference>
<dbReference type="EMBL" id="JGYX01000007">
    <property type="protein sequence ID" value="KFI59937.1"/>
    <property type="molecule type" value="Genomic_DNA"/>
</dbReference>
<dbReference type="Gene3D" id="1.10.3210.10">
    <property type="entry name" value="Hypothetical protein af1432"/>
    <property type="match status" value="1"/>
</dbReference>
<dbReference type="Proteomes" id="UP000029046">
    <property type="component" value="Unassembled WGS sequence"/>
</dbReference>
<dbReference type="OrthoDB" id="9758038at2"/>
<dbReference type="SUPFAM" id="SSF81301">
    <property type="entry name" value="Nucleotidyltransferase"/>
    <property type="match status" value="1"/>
</dbReference>
<keyword evidence="4" id="KW-0460">Magnesium</keyword>
<gene>
    <name evidence="7" type="ORF">BIGA_1610</name>
</gene>
<dbReference type="InterPro" id="IPR013546">
    <property type="entry name" value="PII_UdlTrfase/GS_AdlTrfase"/>
</dbReference>
<dbReference type="CDD" id="cd05401">
    <property type="entry name" value="NT_GlnE_GlnD_like"/>
    <property type="match status" value="1"/>
</dbReference>
<name>A0A087AMD7_9BIFI</name>
<dbReference type="GO" id="GO:0016787">
    <property type="term" value="F:hydrolase activity"/>
    <property type="evidence" value="ECO:0007669"/>
    <property type="project" value="UniProtKB-KW"/>
</dbReference>
<evidence type="ECO:0000256" key="4">
    <source>
        <dbReference type="ARBA" id="ARBA00022842"/>
    </source>
</evidence>
<keyword evidence="1 7" id="KW-0808">Transferase</keyword>
<keyword evidence="8" id="KW-1185">Reference proteome</keyword>
<evidence type="ECO:0000256" key="1">
    <source>
        <dbReference type="ARBA" id="ARBA00022679"/>
    </source>
</evidence>
<evidence type="ECO:0000313" key="8">
    <source>
        <dbReference type="Proteomes" id="UP000029046"/>
    </source>
</evidence>
<proteinExistence type="predicted"/>
<keyword evidence="3" id="KW-0378">Hydrolase</keyword>
<dbReference type="RefSeq" id="WP_033507349.1">
    <property type="nucleotide sequence ID" value="NZ_JGYX01000007.1"/>
</dbReference>
<dbReference type="InterPro" id="IPR010043">
    <property type="entry name" value="UTase/UR"/>
</dbReference>
<dbReference type="Pfam" id="PF08335">
    <property type="entry name" value="GlnD_UR_UTase"/>
    <property type="match status" value="1"/>
</dbReference>
<evidence type="ECO:0000256" key="2">
    <source>
        <dbReference type="ARBA" id="ARBA00022695"/>
    </source>
</evidence>
<evidence type="ECO:0000256" key="5">
    <source>
        <dbReference type="ARBA" id="ARBA00023268"/>
    </source>
</evidence>
<sequence>MSAVDGLKARFLELSAPDADGVYRDGAGKRRARTALAMDRLRALWDEASAATSFVVPDRGVGLAATGSLSRGQIGPCSDLDLVLIHDGHVLDEHQITELANLLWYPLWDSGLDLDHAVRSRAQCEAVTDHDLPAATGWLEVRPVAGDAELIEDTASSILERWRRAARRRLPELLDSAQARLLESGRLPYLNQPNVKEAHGGLRDTVLVSALAASWLADRPHGGYDDAVERLLDVRDCIHLAAGRDTNLLLTAYQPAVAAMLGLADPTLPEGERAAASIDDLMTMIARLGRTVSFAYLDTASRARRSLVHDRPRFAFFQIFQPRAAGRREAPTFDVIAPGVARHEGEIVLAPGADPSSDPALPLRVAVASGESGLPINPVTLSNLTRCPMRDHDWNAEERALLIRLLSCGAHLPEVWERLDYVGVPGRWMPEWLGIRNRPSVSAAHRYTIDQHMIQVVSRLGRGDGRSDGHGGSRGVDASVRGAAPIGAVPSDASMPGLSEHYDGERYAALLLAGLLHDIGKRPGVRDHAAEGARHAPVILRRMGFGEHVVGMATLLVREHLTLSEFATGRDPHDPAVGAELAERVGRDPVMLDMLFDLTRADGSSLGATSDEQITKRYGWSSWRESTARMMFAAARRSLA</sequence>
<organism evidence="7 8">
    <name type="scientific">Bifidobacterium pullorum subsp. gallinarum</name>
    <dbReference type="NCBI Taxonomy" id="78344"/>
    <lineage>
        <taxon>Bacteria</taxon>
        <taxon>Bacillati</taxon>
        <taxon>Actinomycetota</taxon>
        <taxon>Actinomycetes</taxon>
        <taxon>Bifidobacteriales</taxon>
        <taxon>Bifidobacteriaceae</taxon>
        <taxon>Bifidobacterium</taxon>
    </lineage>
</organism>
<evidence type="ECO:0000256" key="3">
    <source>
        <dbReference type="ARBA" id="ARBA00022801"/>
    </source>
</evidence>
<comment type="caution">
    <text evidence="7">The sequence shown here is derived from an EMBL/GenBank/DDBJ whole genome shotgun (WGS) entry which is preliminary data.</text>
</comment>
<dbReference type="AlphaFoldDB" id="A0A087AMD7"/>
<dbReference type="InterPro" id="IPR043519">
    <property type="entry name" value="NT_sf"/>
</dbReference>
<accession>A0A087AMD7</accession>
<dbReference type="PANTHER" id="PTHR47320:SF1">
    <property type="entry name" value="BIFUNCTIONAL URIDYLYLTRANSFERASE_URIDYLYL-REMOVING ENZYME"/>
    <property type="match status" value="1"/>
</dbReference>
<evidence type="ECO:0000313" key="7">
    <source>
        <dbReference type="EMBL" id="KFI59937.1"/>
    </source>
</evidence>